<comment type="catalytic activity">
    <reaction evidence="6">
        <text>arsenic triglutathione + [thioredoxin]-dithiol + S-adenosyl-L-methionine + 2 H2O = methylarsonous acid + [thioredoxin]-disulfide + 3 glutathione + S-adenosyl-L-homocysteine + H(+)</text>
        <dbReference type="Rhea" id="RHEA:69460"/>
        <dbReference type="Rhea" id="RHEA-COMP:10698"/>
        <dbReference type="Rhea" id="RHEA-COMP:10700"/>
        <dbReference type="ChEBI" id="CHEBI:15377"/>
        <dbReference type="ChEBI" id="CHEBI:15378"/>
        <dbReference type="ChEBI" id="CHEBI:17826"/>
        <dbReference type="ChEBI" id="CHEBI:29950"/>
        <dbReference type="ChEBI" id="CHEBI:50058"/>
        <dbReference type="ChEBI" id="CHEBI:57856"/>
        <dbReference type="ChEBI" id="CHEBI:57925"/>
        <dbReference type="ChEBI" id="CHEBI:59789"/>
        <dbReference type="ChEBI" id="CHEBI:183640"/>
        <dbReference type="EC" id="2.1.1.137"/>
    </reaction>
</comment>
<evidence type="ECO:0000259" key="9">
    <source>
        <dbReference type="Pfam" id="PF13847"/>
    </source>
</evidence>
<dbReference type="InterPro" id="IPR029063">
    <property type="entry name" value="SAM-dependent_MTases_sf"/>
</dbReference>
<dbReference type="OrthoDB" id="9770553at2"/>
<keyword evidence="10" id="KW-0489">Methyltransferase</keyword>
<evidence type="ECO:0000313" key="11">
    <source>
        <dbReference type="Proteomes" id="UP000253383"/>
    </source>
</evidence>
<dbReference type="EMBL" id="QOWE01000046">
    <property type="protein sequence ID" value="RCR65469.1"/>
    <property type="molecule type" value="Genomic_DNA"/>
</dbReference>
<organism evidence="10 11">
    <name type="scientific">Larkinella punicea</name>
    <dbReference type="NCBI Taxonomy" id="2315727"/>
    <lineage>
        <taxon>Bacteria</taxon>
        <taxon>Pseudomonadati</taxon>
        <taxon>Bacteroidota</taxon>
        <taxon>Cytophagia</taxon>
        <taxon>Cytophagales</taxon>
        <taxon>Spirosomataceae</taxon>
        <taxon>Larkinella</taxon>
    </lineage>
</organism>
<evidence type="ECO:0000256" key="1">
    <source>
        <dbReference type="ARBA" id="ARBA00022679"/>
    </source>
</evidence>
<evidence type="ECO:0000313" key="10">
    <source>
        <dbReference type="EMBL" id="RCR65469.1"/>
    </source>
</evidence>
<dbReference type="PANTHER" id="PTHR43675:SF8">
    <property type="entry name" value="ARSENITE METHYLTRANSFERASE"/>
    <property type="match status" value="1"/>
</dbReference>
<evidence type="ECO:0000256" key="5">
    <source>
        <dbReference type="ARBA" id="ARBA00034545"/>
    </source>
</evidence>
<gene>
    <name evidence="10" type="ORF">DUE52_31765</name>
</gene>
<accession>A0A368JCS7</accession>
<dbReference type="RefSeq" id="WP_114410173.1">
    <property type="nucleotide sequence ID" value="NZ_QOWE01000046.1"/>
</dbReference>
<proteinExistence type="inferred from homology"/>
<dbReference type="Proteomes" id="UP000253383">
    <property type="component" value="Unassembled WGS sequence"/>
</dbReference>
<evidence type="ECO:0000256" key="4">
    <source>
        <dbReference type="ARBA" id="ARBA00034521"/>
    </source>
</evidence>
<evidence type="ECO:0000256" key="7">
    <source>
        <dbReference type="ARBA" id="ARBA00047943"/>
    </source>
</evidence>
<dbReference type="InterPro" id="IPR026669">
    <property type="entry name" value="Arsenite_MeTrfase-like"/>
</dbReference>
<dbReference type="GO" id="GO:0032259">
    <property type="term" value="P:methylation"/>
    <property type="evidence" value="ECO:0007669"/>
    <property type="project" value="UniProtKB-KW"/>
</dbReference>
<dbReference type="Gene3D" id="3.40.50.150">
    <property type="entry name" value="Vaccinia Virus protein VP39"/>
    <property type="match status" value="1"/>
</dbReference>
<protein>
    <recommendedName>
        <fullName evidence="5">Arsenite methyltransferase</fullName>
        <ecNumber evidence="4">2.1.1.137</ecNumber>
    </recommendedName>
</protein>
<dbReference type="AlphaFoldDB" id="A0A368JCS7"/>
<dbReference type="PANTHER" id="PTHR43675">
    <property type="entry name" value="ARSENITE METHYLTRANSFERASE"/>
    <property type="match status" value="1"/>
</dbReference>
<evidence type="ECO:0000256" key="3">
    <source>
        <dbReference type="ARBA" id="ARBA00034487"/>
    </source>
</evidence>
<reference evidence="10 11" key="1">
    <citation type="submission" date="2018-07" db="EMBL/GenBank/DDBJ databases">
        <title>Genome analysis of Larkinella rosea.</title>
        <authorList>
            <person name="Zhou Z."/>
            <person name="Wang G."/>
        </authorList>
    </citation>
    <scope>NUCLEOTIDE SEQUENCE [LARGE SCALE GENOMIC DNA]</scope>
    <source>
        <strain evidence="11">zzj9</strain>
    </source>
</reference>
<dbReference type="EC" id="2.1.1.137" evidence="4"/>
<evidence type="ECO:0000256" key="2">
    <source>
        <dbReference type="ARBA" id="ARBA00022691"/>
    </source>
</evidence>
<keyword evidence="1 10" id="KW-0808">Transferase</keyword>
<name>A0A368JCS7_9BACT</name>
<dbReference type="InterPro" id="IPR025714">
    <property type="entry name" value="Methyltranfer_dom"/>
</dbReference>
<dbReference type="GO" id="GO:0030791">
    <property type="term" value="F:arsenite methyltransferase activity"/>
    <property type="evidence" value="ECO:0007669"/>
    <property type="project" value="UniProtKB-EC"/>
</dbReference>
<dbReference type="NCBIfam" id="NF008823">
    <property type="entry name" value="PRK11873.1"/>
    <property type="match status" value="1"/>
</dbReference>
<comment type="catalytic activity">
    <reaction evidence="8">
        <text>arsenic triglutathione + 3 [thioredoxin]-dithiol + 3 S-adenosyl-L-methionine = trimethylarsine + 3 [thioredoxin]-disulfide + 3 glutathione + 3 S-adenosyl-L-homocysteine + 3 H(+)</text>
        <dbReference type="Rhea" id="RHEA:69432"/>
        <dbReference type="Rhea" id="RHEA-COMP:10698"/>
        <dbReference type="Rhea" id="RHEA-COMP:10700"/>
        <dbReference type="ChEBI" id="CHEBI:15378"/>
        <dbReference type="ChEBI" id="CHEBI:27130"/>
        <dbReference type="ChEBI" id="CHEBI:29950"/>
        <dbReference type="ChEBI" id="CHEBI:50058"/>
        <dbReference type="ChEBI" id="CHEBI:57856"/>
        <dbReference type="ChEBI" id="CHEBI:57925"/>
        <dbReference type="ChEBI" id="CHEBI:59789"/>
        <dbReference type="ChEBI" id="CHEBI:183640"/>
        <dbReference type="EC" id="2.1.1.137"/>
    </reaction>
</comment>
<sequence>METAEQLKEIVRQTYGAIAEGGQSEAAGCGCGPTSCCGPSNDVPINMAVGYDGLNGYVAEADLGLGCGLPTQFAQIKPGDVVVDLGSGAGNDGFVARAETGETGRVIGLDMTPAMIDRARRNAKTLGYTNVDFVYGDIEEMPLPDNLADVVVSNCVMNLVPDKQKAFSETFRILKPGGHFSISDIVLKGDLPAGVIKDAELYAGCVSGAIQKDTYLQIVQEAGFTGIILQKEREIVLPDELLQNYLTADEIADYRQQDKGIYSVTVYAEKPTAPVVELAPAATNAASCCGPDCCN</sequence>
<comment type="caution">
    <text evidence="10">The sequence shown here is derived from an EMBL/GenBank/DDBJ whole genome shotgun (WGS) entry which is preliminary data.</text>
</comment>
<dbReference type="SUPFAM" id="SSF53335">
    <property type="entry name" value="S-adenosyl-L-methionine-dependent methyltransferases"/>
    <property type="match status" value="1"/>
</dbReference>
<dbReference type="Pfam" id="PF13847">
    <property type="entry name" value="Methyltransf_31"/>
    <property type="match status" value="1"/>
</dbReference>
<evidence type="ECO:0000256" key="6">
    <source>
        <dbReference type="ARBA" id="ARBA00047941"/>
    </source>
</evidence>
<evidence type="ECO:0000256" key="8">
    <source>
        <dbReference type="ARBA" id="ARBA00048428"/>
    </source>
</evidence>
<comment type="catalytic activity">
    <reaction evidence="7">
        <text>arsenic triglutathione + 2 [thioredoxin]-dithiol + 2 S-adenosyl-L-methionine + H2O = dimethylarsinous acid + 2 [thioredoxin]-disulfide + 3 glutathione + 2 S-adenosyl-L-homocysteine + 2 H(+)</text>
        <dbReference type="Rhea" id="RHEA:69464"/>
        <dbReference type="Rhea" id="RHEA-COMP:10698"/>
        <dbReference type="Rhea" id="RHEA-COMP:10700"/>
        <dbReference type="ChEBI" id="CHEBI:15377"/>
        <dbReference type="ChEBI" id="CHEBI:15378"/>
        <dbReference type="ChEBI" id="CHEBI:23808"/>
        <dbReference type="ChEBI" id="CHEBI:29950"/>
        <dbReference type="ChEBI" id="CHEBI:50058"/>
        <dbReference type="ChEBI" id="CHEBI:57856"/>
        <dbReference type="ChEBI" id="CHEBI:57925"/>
        <dbReference type="ChEBI" id="CHEBI:59789"/>
        <dbReference type="ChEBI" id="CHEBI:183640"/>
        <dbReference type="EC" id="2.1.1.137"/>
    </reaction>
</comment>
<dbReference type="CDD" id="cd02440">
    <property type="entry name" value="AdoMet_MTases"/>
    <property type="match status" value="1"/>
</dbReference>
<keyword evidence="11" id="KW-1185">Reference proteome</keyword>
<keyword evidence="2" id="KW-0949">S-adenosyl-L-methionine</keyword>
<feature type="domain" description="Methyltransferase" evidence="9">
    <location>
        <begin position="77"/>
        <end position="223"/>
    </location>
</feature>
<comment type="similarity">
    <text evidence="3">Belongs to the methyltransferase superfamily. Arsenite methyltransferase family.</text>
</comment>